<evidence type="ECO:0000313" key="1">
    <source>
        <dbReference type="EMBL" id="MEQ2370037.1"/>
    </source>
</evidence>
<dbReference type="RefSeq" id="WP_349056091.1">
    <property type="nucleotide sequence ID" value="NZ_JBBMEJ010000003.1"/>
</dbReference>
<sequence length="73" mass="8182">MKEYEIIIETINPCGGERHSQQEIIEAEIESPEAYVAQNGRFPVIDTTRNADGDVVIVTGDGNGYMVRYTFTE</sequence>
<dbReference type="Proteomes" id="UP001473063">
    <property type="component" value="Unassembled WGS sequence"/>
</dbReference>
<keyword evidence="2" id="KW-1185">Reference proteome</keyword>
<protein>
    <submittedName>
        <fullName evidence="1">Uncharacterized protein</fullName>
    </submittedName>
</protein>
<proteinExistence type="predicted"/>
<evidence type="ECO:0000313" key="2">
    <source>
        <dbReference type="Proteomes" id="UP001473063"/>
    </source>
</evidence>
<dbReference type="EMBL" id="JBBMEJ010000003">
    <property type="protein sequence ID" value="MEQ2370037.1"/>
    <property type="molecule type" value="Genomic_DNA"/>
</dbReference>
<reference evidence="1 2" key="1">
    <citation type="submission" date="2024-03" db="EMBL/GenBank/DDBJ databases">
        <title>Human intestinal bacterial collection.</title>
        <authorList>
            <person name="Pauvert C."/>
            <person name="Hitch T.C.A."/>
            <person name="Clavel T."/>
        </authorList>
    </citation>
    <scope>NUCLEOTIDE SEQUENCE [LARGE SCALE GENOMIC DNA]</scope>
    <source>
        <strain evidence="1 2">CLA-JM-H16</strain>
    </source>
</reference>
<comment type="caution">
    <text evidence="1">The sequence shown here is derived from an EMBL/GenBank/DDBJ whole genome shotgun (WGS) entry which is preliminary data.</text>
</comment>
<organism evidence="1 2">
    <name type="scientific">Blautia aquisgranensis</name>
    <dbReference type="NCBI Taxonomy" id="3133153"/>
    <lineage>
        <taxon>Bacteria</taxon>
        <taxon>Bacillati</taxon>
        <taxon>Bacillota</taxon>
        <taxon>Clostridia</taxon>
        <taxon>Lachnospirales</taxon>
        <taxon>Lachnospiraceae</taxon>
        <taxon>Blautia</taxon>
    </lineage>
</organism>
<gene>
    <name evidence="1" type="ORF">WMO28_03600</name>
</gene>
<accession>A0ABV1BBL6</accession>
<name>A0ABV1BBL6_9FIRM</name>